<organism evidence="1 2">
    <name type="scientific">Sphingobium vermicomposti</name>
    <dbReference type="NCBI Taxonomy" id="529005"/>
    <lineage>
        <taxon>Bacteria</taxon>
        <taxon>Pseudomonadati</taxon>
        <taxon>Pseudomonadota</taxon>
        <taxon>Alphaproteobacteria</taxon>
        <taxon>Sphingomonadales</taxon>
        <taxon>Sphingomonadaceae</taxon>
        <taxon>Sphingobium</taxon>
    </lineage>
</organism>
<comment type="caution">
    <text evidence="1">The sequence shown here is derived from an EMBL/GenBank/DDBJ whole genome shotgun (WGS) entry which is preliminary data.</text>
</comment>
<accession>A0A846M5G7</accession>
<dbReference type="RefSeq" id="WP_167303756.1">
    <property type="nucleotide sequence ID" value="NZ_JAASQR010000003.1"/>
</dbReference>
<evidence type="ECO:0000313" key="1">
    <source>
        <dbReference type="EMBL" id="NIJ17129.1"/>
    </source>
</evidence>
<keyword evidence="2" id="KW-1185">Reference proteome</keyword>
<sequence>MLSAIPLIMLLAAPQSGDAVGAGRKAFTQCLAAQVQPSLDKKMTVSAFQSALKAKCRDKEAAFHVALVADGKAIGLSEKDAQADADDQVSEYVDKITGEYEDYSR</sequence>
<reference evidence="1 2" key="1">
    <citation type="submission" date="2020-03" db="EMBL/GenBank/DDBJ databases">
        <title>Genomic Encyclopedia of Type Strains, Phase IV (KMG-IV): sequencing the most valuable type-strain genomes for metagenomic binning, comparative biology and taxonomic classification.</title>
        <authorList>
            <person name="Goeker M."/>
        </authorList>
    </citation>
    <scope>NUCLEOTIDE SEQUENCE [LARGE SCALE GENOMIC DNA]</scope>
    <source>
        <strain evidence="1 2">DSM 21299</strain>
    </source>
</reference>
<dbReference type="Proteomes" id="UP000576821">
    <property type="component" value="Unassembled WGS sequence"/>
</dbReference>
<proteinExistence type="predicted"/>
<dbReference type="EMBL" id="JAASQR010000003">
    <property type="protein sequence ID" value="NIJ17129.1"/>
    <property type="molecule type" value="Genomic_DNA"/>
</dbReference>
<dbReference type="AlphaFoldDB" id="A0A846M5G7"/>
<name>A0A846M5G7_9SPHN</name>
<evidence type="ECO:0000313" key="2">
    <source>
        <dbReference type="Proteomes" id="UP000576821"/>
    </source>
</evidence>
<gene>
    <name evidence="1" type="ORF">FHS54_002118</name>
</gene>
<protein>
    <submittedName>
        <fullName evidence="1">Uncharacterized protein</fullName>
    </submittedName>
</protein>